<organism evidence="2">
    <name type="scientific">Picocystis salinarum</name>
    <dbReference type="NCBI Taxonomy" id="88271"/>
    <lineage>
        <taxon>Eukaryota</taxon>
        <taxon>Viridiplantae</taxon>
        <taxon>Chlorophyta</taxon>
        <taxon>Picocystophyceae</taxon>
        <taxon>Picocystales</taxon>
        <taxon>Picocystaceae</taxon>
        <taxon>Picocystis</taxon>
    </lineage>
</organism>
<proteinExistence type="predicted"/>
<protein>
    <submittedName>
        <fullName evidence="2">Uncharacterized protein</fullName>
    </submittedName>
</protein>
<feature type="region of interest" description="Disordered" evidence="1">
    <location>
        <begin position="27"/>
        <end position="67"/>
    </location>
</feature>
<evidence type="ECO:0000313" key="2">
    <source>
        <dbReference type="EMBL" id="CAE0608010.1"/>
    </source>
</evidence>
<sequence length="178" mass="19811">MTPLMRYVKIAALLPRKGVRDVALRVRWHNRRDNSKKKKTSDGKKNDKKEKEPAKPSVFSMRPPVPNPTVNPPGYLPQLPLPMEDHGADGVGGVGGATGQLLNENLRVIHLLRQNIAMNNMHENTELLGRFRDNILQILNKMGNTPGVMSQMPPLPVQLNEELTNAYLGPPRLPPGPQ</sequence>
<dbReference type="PANTHER" id="PTHR14000:SF1">
    <property type="entry name" value="HISTONE H2A DEUBIQUITINASE (DUF3755)"/>
    <property type="match status" value="1"/>
</dbReference>
<gene>
    <name evidence="2" type="ORF">PSAL00342_LOCUS1827</name>
</gene>
<accession>A0A7S3UBM5</accession>
<name>A0A7S3UBM5_9CHLO</name>
<dbReference type="EMBL" id="HBIS01002052">
    <property type="protein sequence ID" value="CAE0608010.1"/>
    <property type="molecule type" value="Transcribed_RNA"/>
</dbReference>
<feature type="compositionally biased region" description="Basic and acidic residues" evidence="1">
    <location>
        <begin position="40"/>
        <end position="54"/>
    </location>
</feature>
<dbReference type="InterPro" id="IPR022228">
    <property type="entry name" value="DUF3755"/>
</dbReference>
<reference evidence="2" key="1">
    <citation type="submission" date="2021-01" db="EMBL/GenBank/DDBJ databases">
        <authorList>
            <person name="Corre E."/>
            <person name="Pelletier E."/>
            <person name="Niang G."/>
            <person name="Scheremetjew M."/>
            <person name="Finn R."/>
            <person name="Kale V."/>
            <person name="Holt S."/>
            <person name="Cochrane G."/>
            <person name="Meng A."/>
            <person name="Brown T."/>
            <person name="Cohen L."/>
        </authorList>
    </citation>
    <scope>NUCLEOTIDE SEQUENCE</scope>
    <source>
        <strain evidence="2">CCMP1897</strain>
    </source>
</reference>
<dbReference type="AlphaFoldDB" id="A0A7S3UBM5"/>
<dbReference type="PANTHER" id="PTHR14000">
    <property type="entry name" value="FINGER CCCH DOMAIN PROTEIN, PUTATIVE (DUF3755)-RELATED"/>
    <property type="match status" value="1"/>
</dbReference>
<dbReference type="Pfam" id="PF12579">
    <property type="entry name" value="DUF3755"/>
    <property type="match status" value="1"/>
</dbReference>
<evidence type="ECO:0000256" key="1">
    <source>
        <dbReference type="SAM" id="MobiDB-lite"/>
    </source>
</evidence>
<feature type="compositionally biased region" description="Basic residues" evidence="1">
    <location>
        <begin position="27"/>
        <end position="39"/>
    </location>
</feature>